<evidence type="ECO:0000313" key="2">
    <source>
        <dbReference type="EMBL" id="CAD8677762.1"/>
    </source>
</evidence>
<dbReference type="GO" id="GO:0005829">
    <property type="term" value="C:cytosol"/>
    <property type="evidence" value="ECO:0007669"/>
    <property type="project" value="TreeGrafter"/>
</dbReference>
<name>A0A7S0WQP2_9CHLO</name>
<dbReference type="InterPro" id="IPR036497">
    <property type="entry name" value="GLTP_sf"/>
</dbReference>
<dbReference type="InterPro" id="IPR014830">
    <property type="entry name" value="Glycolipid_transfer_prot_dom"/>
</dbReference>
<reference evidence="2" key="1">
    <citation type="submission" date="2021-01" db="EMBL/GenBank/DDBJ databases">
        <authorList>
            <person name="Corre E."/>
            <person name="Pelletier E."/>
            <person name="Niang G."/>
            <person name="Scheremetjew M."/>
            <person name="Finn R."/>
            <person name="Kale V."/>
            <person name="Holt S."/>
            <person name="Cochrane G."/>
            <person name="Meng A."/>
            <person name="Brown T."/>
            <person name="Cohen L."/>
        </authorList>
    </citation>
    <scope>NUCLEOTIDE SEQUENCE</scope>
    <source>
        <strain evidence="2">SAG 11-49</strain>
    </source>
</reference>
<protein>
    <recommendedName>
        <fullName evidence="1">Glycolipid transfer protein domain-containing protein</fullName>
    </recommendedName>
</protein>
<dbReference type="GO" id="GO:1902387">
    <property type="term" value="F:ceramide 1-phosphate binding"/>
    <property type="evidence" value="ECO:0007669"/>
    <property type="project" value="TreeGrafter"/>
</dbReference>
<proteinExistence type="predicted"/>
<dbReference type="Pfam" id="PF08718">
    <property type="entry name" value="GLTP"/>
    <property type="match status" value="1"/>
</dbReference>
<dbReference type="PANTHER" id="PTHR10219">
    <property type="entry name" value="GLYCOLIPID TRANSFER PROTEIN-RELATED"/>
    <property type="match status" value="1"/>
</dbReference>
<dbReference type="Gene3D" id="1.10.3520.10">
    <property type="entry name" value="Glycolipid transfer protein"/>
    <property type="match status" value="1"/>
</dbReference>
<accession>A0A7S0WQP2</accession>
<sequence length="218" mass="23499">MAHERFLPSLAAAMTEVHEEGVEITTESFTKLIDQVVRVFDYLGTVLHFAKSDMLTKNESLKAVQGKHKLLIDVVQADKAAGCATVKDSCARNLHRLVCVVTFMRVLLEKLAEGEGVSVKDAATAAYEASLAPIHTYVVRTAVWAGMYVLPSRASFMEQIGETEASARDMALRFLACSKEVERAVHHLFAGIDMPASTPSSNILSGLWGGGSTATAAT</sequence>
<dbReference type="PANTHER" id="PTHR10219:SF43">
    <property type="entry name" value="GLYCOLIPID TRANSFER PROTEIN DOMAIN-CONTAINING PROTEIN"/>
    <property type="match status" value="1"/>
</dbReference>
<evidence type="ECO:0000259" key="1">
    <source>
        <dbReference type="Pfam" id="PF08718"/>
    </source>
</evidence>
<dbReference type="GO" id="GO:0016020">
    <property type="term" value="C:membrane"/>
    <property type="evidence" value="ECO:0007669"/>
    <property type="project" value="TreeGrafter"/>
</dbReference>
<organism evidence="2">
    <name type="scientific">Chlamydomonas leiostraca</name>
    <dbReference type="NCBI Taxonomy" id="1034604"/>
    <lineage>
        <taxon>Eukaryota</taxon>
        <taxon>Viridiplantae</taxon>
        <taxon>Chlorophyta</taxon>
        <taxon>core chlorophytes</taxon>
        <taxon>Chlorophyceae</taxon>
        <taxon>CS clade</taxon>
        <taxon>Chlamydomonadales</taxon>
        <taxon>Chlamydomonadaceae</taxon>
        <taxon>Chlamydomonas</taxon>
    </lineage>
</organism>
<dbReference type="EMBL" id="HBFB01014428">
    <property type="protein sequence ID" value="CAD8677762.1"/>
    <property type="molecule type" value="Transcribed_RNA"/>
</dbReference>
<dbReference type="SUPFAM" id="SSF110004">
    <property type="entry name" value="Glycolipid transfer protein, GLTP"/>
    <property type="match status" value="1"/>
</dbReference>
<feature type="domain" description="Glycolipid transfer protein" evidence="1">
    <location>
        <begin position="24"/>
        <end position="161"/>
    </location>
</feature>
<gene>
    <name evidence="2" type="ORF">CLEI1391_LOCUS8163</name>
</gene>
<dbReference type="AlphaFoldDB" id="A0A7S0WQP2"/>
<dbReference type="GO" id="GO:1902388">
    <property type="term" value="F:ceramide 1-phosphate transfer activity"/>
    <property type="evidence" value="ECO:0007669"/>
    <property type="project" value="TreeGrafter"/>
</dbReference>